<comment type="similarity">
    <text evidence="2">Belongs to the NR2C2AP family.</text>
</comment>
<accession>A0AAU9VQG1</accession>
<dbReference type="InterPro" id="IPR008979">
    <property type="entry name" value="Galactose-bd-like_sf"/>
</dbReference>
<keyword evidence="6" id="KW-1185">Reference proteome</keyword>
<evidence type="ECO:0000256" key="1">
    <source>
        <dbReference type="ARBA" id="ARBA00004123"/>
    </source>
</evidence>
<proteinExistence type="inferred from homology"/>
<dbReference type="Gene3D" id="2.60.120.260">
    <property type="entry name" value="Galactose-binding domain-like"/>
    <property type="match status" value="1"/>
</dbReference>
<dbReference type="AlphaFoldDB" id="A0AAU9VQG1"/>
<comment type="caution">
    <text evidence="5">The sequence shown here is derived from an EMBL/GenBank/DDBJ whole genome shotgun (WGS) entry which is preliminary data.</text>
</comment>
<comment type="subcellular location">
    <subcellularLocation>
        <location evidence="1">Nucleus</location>
    </subcellularLocation>
</comment>
<protein>
    <recommendedName>
        <fullName evidence="3">Nuclear receptor 2C2-associated protein</fullName>
    </recommendedName>
</protein>
<evidence type="ECO:0000313" key="6">
    <source>
        <dbReference type="Proteomes" id="UP001159428"/>
    </source>
</evidence>
<evidence type="ECO:0000256" key="2">
    <source>
        <dbReference type="ARBA" id="ARBA00009556"/>
    </source>
</evidence>
<dbReference type="GO" id="GO:0005634">
    <property type="term" value="C:nucleus"/>
    <property type="evidence" value="ECO:0007669"/>
    <property type="project" value="UniProtKB-SubCell"/>
</dbReference>
<dbReference type="SUPFAM" id="SSF49785">
    <property type="entry name" value="Galactose-binding domain-like"/>
    <property type="match status" value="1"/>
</dbReference>
<dbReference type="FunFam" id="2.60.120.260:FF:000070">
    <property type="entry name" value="Nuclear receptor 2C2-associated protein"/>
    <property type="match status" value="1"/>
</dbReference>
<organism evidence="5 6">
    <name type="scientific">Pocillopora meandrina</name>
    <dbReference type="NCBI Taxonomy" id="46732"/>
    <lineage>
        <taxon>Eukaryota</taxon>
        <taxon>Metazoa</taxon>
        <taxon>Cnidaria</taxon>
        <taxon>Anthozoa</taxon>
        <taxon>Hexacorallia</taxon>
        <taxon>Scleractinia</taxon>
        <taxon>Astrocoeniina</taxon>
        <taxon>Pocilloporidae</taxon>
        <taxon>Pocillopora</taxon>
    </lineage>
</organism>
<keyword evidence="4" id="KW-0539">Nucleus</keyword>
<evidence type="ECO:0000313" key="5">
    <source>
        <dbReference type="EMBL" id="CAH3033342.1"/>
    </source>
</evidence>
<dbReference type="Proteomes" id="UP001159428">
    <property type="component" value="Unassembled WGS sequence"/>
</dbReference>
<name>A0AAU9VQG1_9CNID</name>
<evidence type="ECO:0000256" key="4">
    <source>
        <dbReference type="ARBA" id="ARBA00023242"/>
    </source>
</evidence>
<evidence type="ECO:0000256" key="3">
    <source>
        <dbReference type="ARBA" id="ARBA00019956"/>
    </source>
</evidence>
<dbReference type="EMBL" id="CALNXJ010000002">
    <property type="protein sequence ID" value="CAH3033342.1"/>
    <property type="molecule type" value="Genomic_DNA"/>
</dbReference>
<gene>
    <name evidence="5" type="ORF">PMEA_00011078</name>
</gene>
<reference evidence="5 6" key="1">
    <citation type="submission" date="2022-05" db="EMBL/GenBank/DDBJ databases">
        <authorList>
            <consortium name="Genoscope - CEA"/>
            <person name="William W."/>
        </authorList>
    </citation>
    <scope>NUCLEOTIDE SEQUENCE [LARGE SCALE GENOMIC DNA]</scope>
</reference>
<sequence>MAGESVSLLTEKTKVRVSSVLNRDSNQYGKKYMFDKNEDTCWNSDQGSPQFVILEFPEEVCVKEIQIQFQGGFVGKECCLEGGTSSSSLTPFFEFYPDDFNTLQTFPVTISRRMKVLKILFSSSTDLFGRITIYKLDVLGC</sequence>